<comment type="caution">
    <text evidence="1">The sequence shown here is derived from an EMBL/GenBank/DDBJ whole genome shotgun (WGS) entry which is preliminary data.</text>
</comment>
<sequence>MMTYLAIQTINSETDLEGHAFEANKKINFNLKQLNNQIELLPEKVEDLGGENPSALKYLSLVNETIHQNSLLVGFDYPKYEPNLAFSYDTKSKVYDPLNIYFKSLTR</sequence>
<dbReference type="PATRIC" id="fig|1310630.3.peg.3938"/>
<reference evidence="1 2" key="1">
    <citation type="submission" date="2014-02" db="EMBL/GenBank/DDBJ databases">
        <title>Comparative genomics and transcriptomics to identify genetic mechanisms underlying the emergence of carbapenem resistant Acinetobacter baumannii (CRAb).</title>
        <authorList>
            <person name="Harris A.D."/>
            <person name="Johnson K.J."/>
            <person name="George J."/>
            <person name="Shefchek K."/>
            <person name="Daugherty S.C."/>
            <person name="Parankush S."/>
            <person name="Sadzewicz L."/>
            <person name="Tallon L."/>
            <person name="Sengamalay N."/>
            <person name="Hazen T.H."/>
            <person name="Rasko D.A."/>
        </authorList>
    </citation>
    <scope>NUCLEOTIDE SEQUENCE [LARGE SCALE GENOMIC DNA]</scope>
    <source>
        <strain evidence="1 2">99063</strain>
    </source>
</reference>
<evidence type="ECO:0000313" key="1">
    <source>
        <dbReference type="EMBL" id="EXC42781.1"/>
    </source>
</evidence>
<evidence type="ECO:0000313" key="2">
    <source>
        <dbReference type="Proteomes" id="UP000020735"/>
    </source>
</evidence>
<proteinExistence type="predicted"/>
<dbReference type="Proteomes" id="UP000020735">
    <property type="component" value="Unassembled WGS sequence"/>
</dbReference>
<dbReference type="AlphaFoldDB" id="A0A009RNS0"/>
<name>A0A009RNS0_ACIBA</name>
<accession>A0A009RNS0</accession>
<dbReference type="EMBL" id="JEXJ01000188">
    <property type="protein sequence ID" value="EXC42781.1"/>
    <property type="molecule type" value="Genomic_DNA"/>
</dbReference>
<organism evidence="1 2">
    <name type="scientific">Acinetobacter baumannii 99063</name>
    <dbReference type="NCBI Taxonomy" id="1310630"/>
    <lineage>
        <taxon>Bacteria</taxon>
        <taxon>Pseudomonadati</taxon>
        <taxon>Pseudomonadota</taxon>
        <taxon>Gammaproteobacteria</taxon>
        <taxon>Moraxellales</taxon>
        <taxon>Moraxellaceae</taxon>
        <taxon>Acinetobacter</taxon>
        <taxon>Acinetobacter calcoaceticus/baumannii complex</taxon>
    </lineage>
</organism>
<protein>
    <submittedName>
        <fullName evidence="1">Uncharacterized protein</fullName>
    </submittedName>
</protein>
<gene>
    <name evidence="1" type="ORF">J529_4164</name>
</gene>